<dbReference type="Gene3D" id="3.20.20.70">
    <property type="entry name" value="Aldolase class I"/>
    <property type="match status" value="1"/>
</dbReference>
<dbReference type="InterPro" id="IPR001155">
    <property type="entry name" value="OxRdtase_FMN_N"/>
</dbReference>
<keyword evidence="3" id="KW-1185">Reference proteome</keyword>
<organism evidence="2 3">
    <name type="scientific">Achlya hypogyna</name>
    <name type="common">Oomycete</name>
    <name type="synonym">Protoachlya hypogyna</name>
    <dbReference type="NCBI Taxonomy" id="1202772"/>
    <lineage>
        <taxon>Eukaryota</taxon>
        <taxon>Sar</taxon>
        <taxon>Stramenopiles</taxon>
        <taxon>Oomycota</taxon>
        <taxon>Saprolegniomycetes</taxon>
        <taxon>Saprolegniales</taxon>
        <taxon>Achlyaceae</taxon>
        <taxon>Achlya</taxon>
    </lineage>
</organism>
<dbReference type="InterPro" id="IPR045247">
    <property type="entry name" value="Oye-like"/>
</dbReference>
<dbReference type="InterPro" id="IPR013785">
    <property type="entry name" value="Aldolase_TIM"/>
</dbReference>
<accession>A0A1V9Z4T8</accession>
<evidence type="ECO:0000313" key="3">
    <source>
        <dbReference type="Proteomes" id="UP000243579"/>
    </source>
</evidence>
<name>A0A1V9Z4T8_ACHHY</name>
<evidence type="ECO:0000259" key="1">
    <source>
        <dbReference type="Pfam" id="PF00724"/>
    </source>
</evidence>
<dbReference type="EMBL" id="JNBR01000433">
    <property type="protein sequence ID" value="OQR93023.1"/>
    <property type="molecule type" value="Genomic_DNA"/>
</dbReference>
<dbReference type="SUPFAM" id="SSF51395">
    <property type="entry name" value="FMN-linked oxidoreductases"/>
    <property type="match status" value="1"/>
</dbReference>
<gene>
    <name evidence="2" type="ORF">ACHHYP_03014</name>
</gene>
<comment type="caution">
    <text evidence="2">The sequence shown here is derived from an EMBL/GenBank/DDBJ whole genome shotgun (WGS) entry which is preliminary data.</text>
</comment>
<protein>
    <submittedName>
        <fullName evidence="2">12-oxophytodienoate reductase</fullName>
    </submittedName>
</protein>
<dbReference type="Pfam" id="PF00724">
    <property type="entry name" value="Oxidored_FMN"/>
    <property type="match status" value="1"/>
</dbReference>
<proteinExistence type="predicted"/>
<feature type="domain" description="NADH:flavin oxidoreductase/NADH oxidase N-terminal" evidence="1">
    <location>
        <begin position="3"/>
        <end position="167"/>
    </location>
</feature>
<dbReference type="GO" id="GO:0016491">
    <property type="term" value="F:oxidoreductase activity"/>
    <property type="evidence" value="ECO:0007669"/>
    <property type="project" value="InterPro"/>
</dbReference>
<dbReference type="GO" id="GO:0010181">
    <property type="term" value="F:FMN binding"/>
    <property type="evidence" value="ECO:0007669"/>
    <property type="project" value="InterPro"/>
</dbReference>
<sequence length="283" mass="30246">MIAPETSAFYSEPGVYSPAQLVEWKKITDAEHAKGGKIFAQIWHAGRVAHPAMNGGAESVAPSAISIDGVVHTPNVKAPHATPRALRMDELPGIVAQFATATRNAVDIAGFDRVEIHALNGYLIDQFLRDCDNTRMDAYGGSVENRARFLLEVVDAVVSTIGADRVDSDVPALTMYIATRMNDLALAYEHVVRGDFQVQKDDQLGLFRRHYKGTLVANLAYTQGEAGAAITAGDVDAVAFGSPFIANPDLVARFRTGGVLNTLASATFYTGGASGYTDYAVVP</sequence>
<dbReference type="STRING" id="1202772.A0A1V9Z4T8"/>
<dbReference type="PANTHER" id="PTHR22893">
    <property type="entry name" value="NADH OXIDOREDUCTASE-RELATED"/>
    <property type="match status" value="1"/>
</dbReference>
<dbReference type="PANTHER" id="PTHR22893:SF91">
    <property type="entry name" value="NADPH DEHYDROGENASE 2-RELATED"/>
    <property type="match status" value="1"/>
</dbReference>
<dbReference type="OrthoDB" id="276546at2759"/>
<evidence type="ECO:0000313" key="2">
    <source>
        <dbReference type="EMBL" id="OQR93023.1"/>
    </source>
</evidence>
<dbReference type="Proteomes" id="UP000243579">
    <property type="component" value="Unassembled WGS sequence"/>
</dbReference>
<dbReference type="AlphaFoldDB" id="A0A1V9Z4T8"/>
<reference evidence="2 3" key="1">
    <citation type="journal article" date="2014" name="Genome Biol. Evol.">
        <title>The secreted proteins of Achlya hypogyna and Thraustotheca clavata identify the ancestral oomycete secretome and reveal gene acquisitions by horizontal gene transfer.</title>
        <authorList>
            <person name="Misner I."/>
            <person name="Blouin N."/>
            <person name="Leonard G."/>
            <person name="Richards T.A."/>
            <person name="Lane C.E."/>
        </authorList>
    </citation>
    <scope>NUCLEOTIDE SEQUENCE [LARGE SCALE GENOMIC DNA]</scope>
    <source>
        <strain evidence="2 3">ATCC 48635</strain>
    </source>
</reference>